<dbReference type="InterPro" id="IPR001789">
    <property type="entry name" value="Sig_transdc_resp-reg_receiver"/>
</dbReference>
<dbReference type="RefSeq" id="WP_176063719.1">
    <property type="nucleotide sequence ID" value="NZ_BJTG01000002.1"/>
</dbReference>
<dbReference type="Proteomes" id="UP000503640">
    <property type="component" value="Unassembled WGS sequence"/>
</dbReference>
<accession>A0A7I9VJH5</accession>
<dbReference type="PANTHER" id="PTHR44591">
    <property type="entry name" value="STRESS RESPONSE REGULATOR PROTEIN 1"/>
    <property type="match status" value="1"/>
</dbReference>
<dbReference type="PROSITE" id="PS50110">
    <property type="entry name" value="RESPONSE_REGULATORY"/>
    <property type="match status" value="1"/>
</dbReference>
<evidence type="ECO:0000259" key="3">
    <source>
        <dbReference type="PROSITE" id="PS50110"/>
    </source>
</evidence>
<dbReference type="Gene3D" id="3.40.50.2300">
    <property type="match status" value="1"/>
</dbReference>
<evidence type="ECO:0000256" key="1">
    <source>
        <dbReference type="ARBA" id="ARBA00022553"/>
    </source>
</evidence>
<dbReference type="InterPro" id="IPR011006">
    <property type="entry name" value="CheY-like_superfamily"/>
</dbReference>
<organism evidence="4 5">
    <name type="scientific">Anaeromyxobacter diazotrophicus</name>
    <dbReference type="NCBI Taxonomy" id="2590199"/>
    <lineage>
        <taxon>Bacteria</taxon>
        <taxon>Pseudomonadati</taxon>
        <taxon>Myxococcota</taxon>
        <taxon>Myxococcia</taxon>
        <taxon>Myxococcales</taxon>
        <taxon>Cystobacterineae</taxon>
        <taxon>Anaeromyxobacteraceae</taxon>
        <taxon>Anaeromyxobacter</taxon>
    </lineage>
</organism>
<feature type="domain" description="Response regulatory" evidence="3">
    <location>
        <begin position="5"/>
        <end position="114"/>
    </location>
</feature>
<dbReference type="PANTHER" id="PTHR44591:SF3">
    <property type="entry name" value="RESPONSE REGULATORY DOMAIN-CONTAINING PROTEIN"/>
    <property type="match status" value="1"/>
</dbReference>
<reference evidence="5" key="1">
    <citation type="journal article" date="2020" name="Appl. Environ. Microbiol.">
        <title>Diazotrophic Anaeromyxobacter Isolates from Soils.</title>
        <authorList>
            <person name="Masuda Y."/>
            <person name="Yamanaka H."/>
            <person name="Xu Z.X."/>
            <person name="Shiratori Y."/>
            <person name="Aono T."/>
            <person name="Amachi S."/>
            <person name="Senoo K."/>
            <person name="Itoh H."/>
        </authorList>
    </citation>
    <scope>NUCLEOTIDE SEQUENCE [LARGE SCALE GENOMIC DNA]</scope>
    <source>
        <strain evidence="5">R267</strain>
    </source>
</reference>
<dbReference type="CDD" id="cd17574">
    <property type="entry name" value="REC_OmpR"/>
    <property type="match status" value="1"/>
</dbReference>
<protein>
    <recommendedName>
        <fullName evidence="3">Response regulatory domain-containing protein</fullName>
    </recommendedName>
</protein>
<name>A0A7I9VJH5_9BACT</name>
<evidence type="ECO:0000313" key="5">
    <source>
        <dbReference type="Proteomes" id="UP000503640"/>
    </source>
</evidence>
<sequence>MAHRKVMVVEDDHLIREAIAEALDEEGFEVLEAANGREALEKLHREPASLVLLDLMMPVMDGWQFREAQLHDPEISSIPVVVLSAVKDEKVPAERHFSKPCDLDELLDTVWEFTGGP</sequence>
<dbReference type="GO" id="GO:0000160">
    <property type="term" value="P:phosphorelay signal transduction system"/>
    <property type="evidence" value="ECO:0007669"/>
    <property type="project" value="InterPro"/>
</dbReference>
<comment type="caution">
    <text evidence="4">The sequence shown here is derived from an EMBL/GenBank/DDBJ whole genome shotgun (WGS) entry which is preliminary data.</text>
</comment>
<evidence type="ECO:0000256" key="2">
    <source>
        <dbReference type="PROSITE-ProRule" id="PRU00169"/>
    </source>
</evidence>
<dbReference type="SUPFAM" id="SSF52172">
    <property type="entry name" value="CheY-like"/>
    <property type="match status" value="1"/>
</dbReference>
<feature type="modified residue" description="4-aspartylphosphate" evidence="2">
    <location>
        <position position="54"/>
    </location>
</feature>
<dbReference type="Pfam" id="PF00072">
    <property type="entry name" value="Response_reg"/>
    <property type="match status" value="1"/>
</dbReference>
<keyword evidence="5" id="KW-1185">Reference proteome</keyword>
<dbReference type="InterPro" id="IPR050595">
    <property type="entry name" value="Bact_response_regulator"/>
</dbReference>
<proteinExistence type="predicted"/>
<dbReference type="AlphaFoldDB" id="A0A7I9VJH5"/>
<evidence type="ECO:0000313" key="4">
    <source>
        <dbReference type="EMBL" id="GEJ56339.1"/>
    </source>
</evidence>
<keyword evidence="1 2" id="KW-0597">Phosphoprotein</keyword>
<dbReference type="EMBL" id="BJTG01000002">
    <property type="protein sequence ID" value="GEJ56339.1"/>
    <property type="molecule type" value="Genomic_DNA"/>
</dbReference>
<gene>
    <name evidence="4" type="ORF">AMYX_10800</name>
</gene>
<dbReference type="SMART" id="SM00448">
    <property type="entry name" value="REC"/>
    <property type="match status" value="1"/>
</dbReference>